<evidence type="ECO:0000256" key="3">
    <source>
        <dbReference type="ARBA" id="ARBA00022771"/>
    </source>
</evidence>
<name>A0A0C9Y9D1_9AGAM</name>
<dbReference type="PROSITE" id="PS51999">
    <property type="entry name" value="ZF_GRF"/>
    <property type="match status" value="1"/>
</dbReference>
<evidence type="ECO:0000256" key="4">
    <source>
        <dbReference type="ARBA" id="ARBA00022801"/>
    </source>
</evidence>
<evidence type="ECO:0000256" key="5">
    <source>
        <dbReference type="ARBA" id="ARBA00022833"/>
    </source>
</evidence>
<dbReference type="InterPro" id="IPR005135">
    <property type="entry name" value="Endo/exonuclease/phosphatase"/>
</dbReference>
<comment type="similarity">
    <text evidence="1 12">Belongs to the DNA repair enzymes AP/ExoA family.</text>
</comment>
<dbReference type="Pfam" id="PF03372">
    <property type="entry name" value="Exo_endo_phos"/>
    <property type="match status" value="1"/>
</dbReference>
<dbReference type="InterPro" id="IPR010666">
    <property type="entry name" value="Znf_GRF"/>
</dbReference>
<keyword evidence="4" id="KW-0378">Hydrolase</keyword>
<evidence type="ECO:0000256" key="8">
    <source>
        <dbReference type="PIRSR" id="PIRSR604808-1"/>
    </source>
</evidence>
<keyword evidence="3 11" id="KW-0863">Zinc-finger</keyword>
<dbReference type="Gene3D" id="3.60.10.10">
    <property type="entry name" value="Endonuclease/exonuclease/phosphatase"/>
    <property type="match status" value="1"/>
</dbReference>
<keyword evidence="12" id="KW-0227">DNA damage</keyword>
<feature type="binding site" evidence="9">
    <location>
        <position position="154"/>
    </location>
    <ligand>
        <name>Mg(2+)</name>
        <dbReference type="ChEBI" id="CHEBI:18420"/>
        <label>1</label>
    </ligand>
</feature>
<dbReference type="PANTHER" id="PTHR22748">
    <property type="entry name" value="AP ENDONUCLEASE"/>
    <property type="match status" value="1"/>
</dbReference>
<gene>
    <name evidence="15" type="ORF">PISMIDRAFT_690935</name>
</gene>
<feature type="site" description="Transition state stabilizer" evidence="10">
    <location>
        <position position="156"/>
    </location>
</feature>
<dbReference type="InterPro" id="IPR004808">
    <property type="entry name" value="AP_endonuc_1"/>
</dbReference>
<feature type="compositionally biased region" description="Low complexity" evidence="13">
    <location>
        <begin position="434"/>
        <end position="444"/>
    </location>
</feature>
<dbReference type="GO" id="GO:0008311">
    <property type="term" value="F:double-stranded DNA 3'-5' DNA exonuclease activity"/>
    <property type="evidence" value="ECO:0007669"/>
    <property type="project" value="TreeGrafter"/>
</dbReference>
<dbReference type="InterPro" id="IPR036691">
    <property type="entry name" value="Endo/exonu/phosph_ase_sf"/>
</dbReference>
<dbReference type="Proteomes" id="UP000054018">
    <property type="component" value="Unassembled WGS sequence"/>
</dbReference>
<keyword evidence="9" id="KW-0464">Manganese</keyword>
<feature type="binding site" evidence="9">
    <location>
        <position position="254"/>
    </location>
    <ligand>
        <name>Mg(2+)</name>
        <dbReference type="ChEBI" id="CHEBI:18420"/>
        <label>1</label>
    </ligand>
</feature>
<evidence type="ECO:0000259" key="14">
    <source>
        <dbReference type="PROSITE" id="PS51999"/>
    </source>
</evidence>
<organism evidence="15 16">
    <name type="scientific">Pisolithus microcarpus 441</name>
    <dbReference type="NCBI Taxonomy" id="765257"/>
    <lineage>
        <taxon>Eukaryota</taxon>
        <taxon>Fungi</taxon>
        <taxon>Dikarya</taxon>
        <taxon>Basidiomycota</taxon>
        <taxon>Agaricomycotina</taxon>
        <taxon>Agaricomycetes</taxon>
        <taxon>Agaricomycetidae</taxon>
        <taxon>Boletales</taxon>
        <taxon>Sclerodermatineae</taxon>
        <taxon>Pisolithaceae</taxon>
        <taxon>Pisolithus</taxon>
    </lineage>
</organism>
<sequence length="582" mass="62954">MKTSRNGLDRNIAVPVPFDGYFSFPANKGGYSGVAVYTDSRTVTPLKAEEGLSGTIQPKPPLSQDERISRHYPCANEMNLMPDEHGNEPSELTSLDGEGRALVLDFGLFVLINVYCPNETSDSRLPFKINYHFMLQERVNKLINEGRDIIVVGDINVCATPLDHCDGHLASNAATFYDHPARAWFRDWLAPNGCMTDVVREFWPCRKGMYTCWNMKICARETNYGTRVDYILATKGILPWIKHGDIQPSIKGSDHCPIYVDLHDEITTDDGTKLRLSEVMPRPTDDKTAAAPRLAARCWDEFSGKQTLLSAFFSKGARVSTAAGASDSSSPSGSPSASPPQASAISSTSNTALNAPNAVLPDRTESLDLANPLMHESRSPTTKSSKGKSTGAIKTGVAAEQEKIPSKPPTGPPKRKLTDVPVARTKPNKKLRHAGGSSAAGTGTLDAFFTTPQSSEPSQSQSRPSPPQSQSQTNNDPLASDCDPLSPNSDYQLALRLSLCMDEDIPCAPGPSQTVDSHTTLLVKSAMEPSQCRSSSGSKAAWSKLMAPVEPPKCNVHGEPAKLYTVNKPGPNKGKTFFLCSR</sequence>
<dbReference type="HOGENOM" id="CLU_010374_2_1_1"/>
<keyword evidence="12" id="KW-0234">DNA repair</keyword>
<evidence type="ECO:0000256" key="13">
    <source>
        <dbReference type="SAM" id="MobiDB-lite"/>
    </source>
</evidence>
<dbReference type="OrthoDB" id="391817at2759"/>
<dbReference type="SUPFAM" id="SSF56219">
    <property type="entry name" value="DNase I-like"/>
    <property type="match status" value="1"/>
</dbReference>
<evidence type="ECO:0000256" key="6">
    <source>
        <dbReference type="ARBA" id="ARBA00022842"/>
    </source>
</evidence>
<evidence type="ECO:0000256" key="11">
    <source>
        <dbReference type="PROSITE-ProRule" id="PRU01343"/>
    </source>
</evidence>
<keyword evidence="2 9" id="KW-0479">Metal-binding</keyword>
<dbReference type="EC" id="3.1.-.-" evidence="12"/>
<dbReference type="GO" id="GO:0008270">
    <property type="term" value="F:zinc ion binding"/>
    <property type="evidence" value="ECO:0007669"/>
    <property type="project" value="UniProtKB-KW"/>
</dbReference>
<dbReference type="GO" id="GO:0008081">
    <property type="term" value="F:phosphoric diester hydrolase activity"/>
    <property type="evidence" value="ECO:0007669"/>
    <property type="project" value="TreeGrafter"/>
</dbReference>
<reference evidence="16" key="2">
    <citation type="submission" date="2015-01" db="EMBL/GenBank/DDBJ databases">
        <title>Evolutionary Origins and Diversification of the Mycorrhizal Mutualists.</title>
        <authorList>
            <consortium name="DOE Joint Genome Institute"/>
            <consortium name="Mycorrhizal Genomics Consortium"/>
            <person name="Kohler A."/>
            <person name="Kuo A."/>
            <person name="Nagy L.G."/>
            <person name="Floudas D."/>
            <person name="Copeland A."/>
            <person name="Barry K.W."/>
            <person name="Cichocki N."/>
            <person name="Veneault-Fourrey C."/>
            <person name="LaButti K."/>
            <person name="Lindquist E.A."/>
            <person name="Lipzen A."/>
            <person name="Lundell T."/>
            <person name="Morin E."/>
            <person name="Murat C."/>
            <person name="Riley R."/>
            <person name="Ohm R."/>
            <person name="Sun H."/>
            <person name="Tunlid A."/>
            <person name="Henrissat B."/>
            <person name="Grigoriev I.V."/>
            <person name="Hibbett D.S."/>
            <person name="Martin F."/>
        </authorList>
    </citation>
    <scope>NUCLEOTIDE SEQUENCE [LARGE SCALE GENOMIC DNA]</scope>
    <source>
        <strain evidence="16">441</strain>
    </source>
</reference>
<dbReference type="PROSITE" id="PS51435">
    <property type="entry name" value="AP_NUCLEASE_F1_4"/>
    <property type="match status" value="1"/>
</dbReference>
<reference evidence="15 16" key="1">
    <citation type="submission" date="2014-04" db="EMBL/GenBank/DDBJ databases">
        <authorList>
            <consortium name="DOE Joint Genome Institute"/>
            <person name="Kuo A."/>
            <person name="Kohler A."/>
            <person name="Costa M.D."/>
            <person name="Nagy L.G."/>
            <person name="Floudas D."/>
            <person name="Copeland A."/>
            <person name="Barry K.W."/>
            <person name="Cichocki N."/>
            <person name="Veneault-Fourrey C."/>
            <person name="LaButti K."/>
            <person name="Lindquist E.A."/>
            <person name="Lipzen A."/>
            <person name="Lundell T."/>
            <person name="Morin E."/>
            <person name="Murat C."/>
            <person name="Sun H."/>
            <person name="Tunlid A."/>
            <person name="Henrissat B."/>
            <person name="Grigoriev I.V."/>
            <person name="Hibbett D.S."/>
            <person name="Martin F."/>
            <person name="Nordberg H.P."/>
            <person name="Cantor M.N."/>
            <person name="Hua S.X."/>
        </authorList>
    </citation>
    <scope>NUCLEOTIDE SEQUENCE [LARGE SCALE GENOMIC DNA]</scope>
    <source>
        <strain evidence="15 16">441</strain>
    </source>
</reference>
<dbReference type="PANTHER" id="PTHR22748:SF4">
    <property type="entry name" value="DNA-(APURINIC OR APYRIMIDINIC SITE) ENDONUCLEASE 2"/>
    <property type="match status" value="1"/>
</dbReference>
<feature type="region of interest" description="Disordered" evidence="13">
    <location>
        <begin position="369"/>
        <end position="487"/>
    </location>
</feature>
<accession>A0A0C9Y9D1</accession>
<dbReference type="Pfam" id="PF06839">
    <property type="entry name" value="Zn_ribbon_GRF"/>
    <property type="match status" value="1"/>
</dbReference>
<feature type="binding site" evidence="9">
    <location>
        <position position="156"/>
    </location>
    <ligand>
        <name>Mg(2+)</name>
        <dbReference type="ChEBI" id="CHEBI:18420"/>
        <label>1</label>
    </ligand>
</feature>
<evidence type="ECO:0000256" key="7">
    <source>
        <dbReference type="ARBA" id="ARBA00023242"/>
    </source>
</evidence>
<evidence type="ECO:0000256" key="9">
    <source>
        <dbReference type="PIRSR" id="PIRSR604808-2"/>
    </source>
</evidence>
<keyword evidence="16" id="KW-1185">Reference proteome</keyword>
<evidence type="ECO:0000256" key="2">
    <source>
        <dbReference type="ARBA" id="ARBA00022723"/>
    </source>
</evidence>
<feature type="compositionally biased region" description="Low complexity" evidence="13">
    <location>
        <begin position="452"/>
        <end position="472"/>
    </location>
</feature>
<dbReference type="GO" id="GO:0006284">
    <property type="term" value="P:base-excision repair"/>
    <property type="evidence" value="ECO:0007669"/>
    <property type="project" value="TreeGrafter"/>
</dbReference>
<keyword evidence="7" id="KW-0539">Nucleus</keyword>
<evidence type="ECO:0000256" key="1">
    <source>
        <dbReference type="ARBA" id="ARBA00007092"/>
    </source>
</evidence>
<evidence type="ECO:0000313" key="16">
    <source>
        <dbReference type="Proteomes" id="UP000054018"/>
    </source>
</evidence>
<evidence type="ECO:0000313" key="15">
    <source>
        <dbReference type="EMBL" id="KIK10614.1"/>
    </source>
</evidence>
<protein>
    <recommendedName>
        <fullName evidence="12">DNA-(apurinic or apyrimidinic site) endonuclease</fullName>
        <ecNumber evidence="12">3.1.-.-</ecNumber>
    </recommendedName>
</protein>
<evidence type="ECO:0000256" key="12">
    <source>
        <dbReference type="RuleBase" id="RU362131"/>
    </source>
</evidence>
<feature type="active site" description="Proton acceptor" evidence="8">
    <location>
        <position position="255"/>
    </location>
</feature>
<feature type="active site" evidence="8">
    <location>
        <position position="115"/>
    </location>
</feature>
<feature type="active site" description="Proton donor/acceptor" evidence="8">
    <location>
        <position position="154"/>
    </location>
</feature>
<feature type="binding site" evidence="9">
    <location>
        <position position="255"/>
    </location>
    <ligand>
        <name>Mg(2+)</name>
        <dbReference type="ChEBI" id="CHEBI:18420"/>
        <label>1</label>
    </ligand>
</feature>
<dbReference type="EMBL" id="KN834529">
    <property type="protein sequence ID" value="KIK10614.1"/>
    <property type="molecule type" value="Genomic_DNA"/>
</dbReference>
<feature type="domain" description="GRF-type" evidence="14">
    <location>
        <begin position="554"/>
        <end position="582"/>
    </location>
</feature>
<dbReference type="STRING" id="765257.A0A0C9Y9D1"/>
<evidence type="ECO:0000256" key="10">
    <source>
        <dbReference type="PIRSR" id="PIRSR604808-3"/>
    </source>
</evidence>
<comment type="cofactor">
    <cofactor evidence="9 12">
        <name>Mg(2+)</name>
        <dbReference type="ChEBI" id="CHEBI:18420"/>
    </cofactor>
    <cofactor evidence="9 12">
        <name>Mn(2+)</name>
        <dbReference type="ChEBI" id="CHEBI:29035"/>
    </cofactor>
    <text evidence="9 12">Probably binds two magnesium or manganese ions per subunit.</text>
</comment>
<feature type="compositionally biased region" description="Low complexity" evidence="13">
    <location>
        <begin position="379"/>
        <end position="396"/>
    </location>
</feature>
<dbReference type="AlphaFoldDB" id="A0A0C9Y9D1"/>
<dbReference type="GO" id="GO:0005634">
    <property type="term" value="C:nucleus"/>
    <property type="evidence" value="ECO:0007669"/>
    <property type="project" value="TreeGrafter"/>
</dbReference>
<dbReference type="NCBIfam" id="TIGR00633">
    <property type="entry name" value="xth"/>
    <property type="match status" value="1"/>
</dbReference>
<feature type="site" description="Important for catalytic activity" evidence="10">
    <location>
        <position position="229"/>
    </location>
</feature>
<dbReference type="GO" id="GO:0003906">
    <property type="term" value="F:DNA-(apurinic or apyrimidinic site) endonuclease activity"/>
    <property type="evidence" value="ECO:0007669"/>
    <property type="project" value="TreeGrafter"/>
</dbReference>
<feature type="site" description="Interaction with DNA substrate" evidence="10">
    <location>
        <position position="255"/>
    </location>
</feature>
<feature type="region of interest" description="Disordered" evidence="13">
    <location>
        <begin position="322"/>
        <end position="348"/>
    </location>
</feature>
<feature type="non-terminal residue" evidence="15">
    <location>
        <position position="582"/>
    </location>
</feature>
<keyword evidence="5" id="KW-0862">Zinc</keyword>
<proteinExistence type="inferred from homology"/>
<keyword evidence="6 9" id="KW-0460">Magnesium</keyword>